<dbReference type="PANTHER" id="PTHR37466:SF1">
    <property type="entry name" value="SLR1628 PROTEIN"/>
    <property type="match status" value="1"/>
</dbReference>
<proteinExistence type="predicted"/>
<dbReference type="AlphaFoldDB" id="A0A524RQ50"/>
<dbReference type="EMBL" id="SRMO01000034">
    <property type="protein sequence ID" value="TGG94499.1"/>
    <property type="molecule type" value="Genomic_DNA"/>
</dbReference>
<evidence type="ECO:0000313" key="1">
    <source>
        <dbReference type="EMBL" id="TGG94499.1"/>
    </source>
</evidence>
<sequence>MTTSSASAALNVLGEPLDVCGCEPMTGWHRDGFCRTDPTDRGSHTVCCVMTASFLSYSKAQGNDLSTPMPAYGFPGLKPGDHWCVCAPRWQQALLDGMAPPVLLRASDARCLSHVGLEDLKDHAWTEQPR</sequence>
<protein>
    <submittedName>
        <fullName evidence="1">DUF2237 domain-containing protein</fullName>
    </submittedName>
</protein>
<organism evidence="1 2">
    <name type="scientific">Aphanocapsa feldmannii 277cV</name>
    <dbReference type="NCBI Taxonomy" id="2507553"/>
    <lineage>
        <taxon>Bacteria</taxon>
        <taxon>Bacillati</taxon>
        <taxon>Cyanobacteriota</taxon>
        <taxon>Cyanophyceae</taxon>
        <taxon>Oscillatoriophycideae</taxon>
        <taxon>Chroococcales</taxon>
        <taxon>Microcystaceae</taxon>
        <taxon>Aphanocapsa</taxon>
    </lineage>
</organism>
<dbReference type="PANTHER" id="PTHR37466">
    <property type="entry name" value="SLR1628 PROTEIN"/>
    <property type="match status" value="1"/>
</dbReference>
<name>A0A524RQ50_9CHRO</name>
<reference evidence="1 2" key="1">
    <citation type="journal article" date="2019" name="mSystems">
        <title>Life at home and on the roam: Genomic adaptions reflect the dual lifestyle of an intracellular, facultative symbiont.</title>
        <authorList>
            <person name="Burgsdorf I."/>
        </authorList>
    </citation>
    <scope>NUCLEOTIDE SEQUENCE [LARGE SCALE GENOMIC DNA]</scope>
    <source>
        <strain evidence="1">277cV</strain>
    </source>
</reference>
<evidence type="ECO:0000313" key="2">
    <source>
        <dbReference type="Proteomes" id="UP000317990"/>
    </source>
</evidence>
<gene>
    <name evidence="1" type="ORF">ERJ67_02490</name>
</gene>
<dbReference type="InterPro" id="IPR018714">
    <property type="entry name" value="DUF2237"/>
</dbReference>
<accession>A0A524RQ50</accession>
<dbReference type="Gene3D" id="3.30.56.110">
    <property type="entry name" value="Protein of unknown function DUF2237"/>
    <property type="match status" value="1"/>
</dbReference>
<dbReference type="Proteomes" id="UP000317990">
    <property type="component" value="Unassembled WGS sequence"/>
</dbReference>
<dbReference type="Pfam" id="PF09996">
    <property type="entry name" value="DUF2237"/>
    <property type="match status" value="1"/>
</dbReference>
<comment type="caution">
    <text evidence="1">The sequence shown here is derived from an EMBL/GenBank/DDBJ whole genome shotgun (WGS) entry which is preliminary data.</text>
</comment>